<comment type="similarity">
    <text evidence="3">Belongs to the wax synthase family.</text>
</comment>
<evidence type="ECO:0000259" key="8">
    <source>
        <dbReference type="Pfam" id="PF13813"/>
    </source>
</evidence>
<evidence type="ECO:0000256" key="1">
    <source>
        <dbReference type="ARBA" id="ARBA00004141"/>
    </source>
</evidence>
<dbReference type="GO" id="GO:0016020">
    <property type="term" value="C:membrane"/>
    <property type="evidence" value="ECO:0007669"/>
    <property type="project" value="UniProtKB-SubCell"/>
</dbReference>
<feature type="domain" description="Wax synthase" evidence="8">
    <location>
        <begin position="187"/>
        <end position="272"/>
    </location>
</feature>
<proteinExistence type="inferred from homology"/>
<dbReference type="Proteomes" id="UP000654370">
    <property type="component" value="Unassembled WGS sequence"/>
</dbReference>
<dbReference type="InterPro" id="IPR032805">
    <property type="entry name" value="Wax_synthase_dom"/>
</dbReference>
<evidence type="ECO:0000256" key="5">
    <source>
        <dbReference type="ARBA" id="ARBA00022692"/>
    </source>
</evidence>
<evidence type="ECO:0000256" key="7">
    <source>
        <dbReference type="ARBA" id="ARBA00023136"/>
    </source>
</evidence>
<dbReference type="PANTHER" id="PTHR31595:SF57">
    <property type="entry name" value="OS04G0481900 PROTEIN"/>
    <property type="match status" value="1"/>
</dbReference>
<sequence length="325" mass="36258">MVEIPPAHVISPTQLILLQSILPTVDLWLLRTFPGHNTKRVLLGYHSVIPLLLTTNHPALDLFMVPTPIFVCAQNLILPTPLPPIKDIIWISASTLLEPNPPPDTTKVRQRAVIKIARGLLKHGIRTSALVPWLTPEPTLVKMPWYSPVSMANALGYGAALYCLVGSVVDIGTGFIQLITNRDFIELMDNPFLAHSPRNFWSQRWNRIASGMFHRSVFSPTTTSNDGLQKRAAWDKSVSAMTAFTVSGLAHELLVLSLFRQSNGENLCFFCLQGLATVAEVQNFGSKYAPKGVHRVLSTTTTFVWLGLTGRLFFLPYWKRNFFSL</sequence>
<keyword evidence="10" id="KW-1185">Reference proteome</keyword>
<reference evidence="9" key="1">
    <citation type="submission" date="2020-12" db="EMBL/GenBank/DDBJ databases">
        <title>Metabolic potential, ecology and presence of endohyphal bacteria is reflected in genomic diversity of Mucoromycotina.</title>
        <authorList>
            <person name="Muszewska A."/>
            <person name="Okrasinska A."/>
            <person name="Steczkiewicz K."/>
            <person name="Drgas O."/>
            <person name="Orlowska M."/>
            <person name="Perlinska-Lenart U."/>
            <person name="Aleksandrzak-Piekarczyk T."/>
            <person name="Szatraj K."/>
            <person name="Zielenkiewicz U."/>
            <person name="Pilsyk S."/>
            <person name="Malc E."/>
            <person name="Mieczkowski P."/>
            <person name="Kruszewska J.S."/>
            <person name="Biernat P."/>
            <person name="Pawlowska J."/>
        </authorList>
    </citation>
    <scope>NUCLEOTIDE SEQUENCE</scope>
    <source>
        <strain evidence="9">WA0000067209</strain>
    </source>
</reference>
<dbReference type="AlphaFoldDB" id="A0A8H7Q2A8"/>
<keyword evidence="5" id="KW-0812">Transmembrane</keyword>
<evidence type="ECO:0000256" key="6">
    <source>
        <dbReference type="ARBA" id="ARBA00022989"/>
    </source>
</evidence>
<evidence type="ECO:0000313" key="10">
    <source>
        <dbReference type="Proteomes" id="UP000654370"/>
    </source>
</evidence>
<evidence type="ECO:0000256" key="2">
    <source>
        <dbReference type="ARBA" id="ARBA00005179"/>
    </source>
</evidence>
<dbReference type="Pfam" id="PF13813">
    <property type="entry name" value="MBOAT_2"/>
    <property type="match status" value="1"/>
</dbReference>
<gene>
    <name evidence="9" type="ORF">INT43_006397</name>
</gene>
<dbReference type="InterPro" id="IPR044851">
    <property type="entry name" value="Wax_synthase"/>
</dbReference>
<evidence type="ECO:0000313" key="9">
    <source>
        <dbReference type="EMBL" id="KAG2183391.1"/>
    </source>
</evidence>
<comment type="caution">
    <text evidence="9">The sequence shown here is derived from an EMBL/GenBank/DDBJ whole genome shotgun (WGS) entry which is preliminary data.</text>
</comment>
<dbReference type="EMBL" id="JAEPQZ010000003">
    <property type="protein sequence ID" value="KAG2183391.1"/>
    <property type="molecule type" value="Genomic_DNA"/>
</dbReference>
<accession>A0A8H7Q2A8</accession>
<keyword evidence="4" id="KW-0808">Transferase</keyword>
<dbReference type="PANTHER" id="PTHR31595">
    <property type="entry name" value="LONG-CHAIN-ALCOHOL O-FATTY-ACYLTRANSFERASE 3-RELATED"/>
    <property type="match status" value="1"/>
</dbReference>
<dbReference type="GO" id="GO:0006629">
    <property type="term" value="P:lipid metabolic process"/>
    <property type="evidence" value="ECO:0007669"/>
    <property type="project" value="InterPro"/>
</dbReference>
<comment type="pathway">
    <text evidence="2">Secondary metabolite biosynthesis.</text>
</comment>
<comment type="subcellular location">
    <subcellularLocation>
        <location evidence="1">Membrane</location>
        <topology evidence="1">Multi-pass membrane protein</topology>
    </subcellularLocation>
</comment>
<protein>
    <recommendedName>
        <fullName evidence="8">Wax synthase domain-containing protein</fullName>
    </recommendedName>
</protein>
<evidence type="ECO:0000256" key="3">
    <source>
        <dbReference type="ARBA" id="ARBA00007282"/>
    </source>
</evidence>
<dbReference type="GO" id="GO:0008374">
    <property type="term" value="F:O-acyltransferase activity"/>
    <property type="evidence" value="ECO:0007669"/>
    <property type="project" value="InterPro"/>
</dbReference>
<evidence type="ECO:0000256" key="4">
    <source>
        <dbReference type="ARBA" id="ARBA00022679"/>
    </source>
</evidence>
<name>A0A8H7Q2A8_MORIS</name>
<keyword evidence="6" id="KW-1133">Transmembrane helix</keyword>
<dbReference type="OrthoDB" id="1077582at2759"/>
<organism evidence="9 10">
    <name type="scientific">Mortierella isabellina</name>
    <name type="common">Filamentous fungus</name>
    <name type="synonym">Umbelopsis isabellina</name>
    <dbReference type="NCBI Taxonomy" id="91625"/>
    <lineage>
        <taxon>Eukaryota</taxon>
        <taxon>Fungi</taxon>
        <taxon>Fungi incertae sedis</taxon>
        <taxon>Mucoromycota</taxon>
        <taxon>Mucoromycotina</taxon>
        <taxon>Umbelopsidomycetes</taxon>
        <taxon>Umbelopsidales</taxon>
        <taxon>Umbelopsidaceae</taxon>
        <taxon>Umbelopsis</taxon>
    </lineage>
</organism>
<keyword evidence="7" id="KW-0472">Membrane</keyword>